<dbReference type="PANTHER" id="PTHR41291:SF1">
    <property type="entry name" value="DNA ALKYLATION REPAIR PROTEIN"/>
    <property type="match status" value="1"/>
</dbReference>
<evidence type="ECO:0008006" key="2">
    <source>
        <dbReference type="Google" id="ProtNLM"/>
    </source>
</evidence>
<name>A0A653A5Z9_9BACT</name>
<protein>
    <recommendedName>
        <fullName evidence="2">DNA alkylation repair enzyme</fullName>
    </recommendedName>
</protein>
<dbReference type="EMBL" id="UPXZ01000005">
    <property type="protein sequence ID" value="VBB43447.1"/>
    <property type="molecule type" value="Genomic_DNA"/>
</dbReference>
<dbReference type="SUPFAM" id="SSF48371">
    <property type="entry name" value="ARM repeat"/>
    <property type="match status" value="1"/>
</dbReference>
<dbReference type="AlphaFoldDB" id="A0A653A5Z9"/>
<dbReference type="CDD" id="cd06561">
    <property type="entry name" value="AlkD_like"/>
    <property type="match status" value="1"/>
</dbReference>
<sequence>MTVEQVIEELKQISSLEHLQKLSHFGIEDSKALGVKIPDLRLLAKKIGKNHLLALELWKTDVHEAHLLASMIADANSISEKDFDWIVDTFDSWDKCDCTCDLLVETPFAEDKMYQYADNECVFVKRTSFVLMCYFAVHKKKKPDDFFYPLLNLIEREAWDERNFVRKAVNWALRQIGKRNEYLRLKAIETAERILKQETKSARWIANDALRELRNEKVIARVRKKTFNS</sequence>
<reference evidence="1" key="1">
    <citation type="submission" date="2018-07" db="EMBL/GenBank/DDBJ databases">
        <authorList>
            <consortium name="Genoscope - CEA"/>
            <person name="William W."/>
        </authorList>
    </citation>
    <scope>NUCLEOTIDE SEQUENCE</scope>
    <source>
        <strain evidence="1">IK1</strain>
    </source>
</reference>
<dbReference type="Gene3D" id="1.25.10.90">
    <property type="match status" value="1"/>
</dbReference>
<dbReference type="InterPro" id="IPR014825">
    <property type="entry name" value="DNA_alkylation"/>
</dbReference>
<dbReference type="Pfam" id="PF08713">
    <property type="entry name" value="DNA_alkylation"/>
    <property type="match status" value="1"/>
</dbReference>
<organism evidence="1">
    <name type="scientific">uncultured Paludibacter sp</name>
    <dbReference type="NCBI Taxonomy" id="497635"/>
    <lineage>
        <taxon>Bacteria</taxon>
        <taxon>Pseudomonadati</taxon>
        <taxon>Bacteroidota</taxon>
        <taxon>Bacteroidia</taxon>
        <taxon>Bacteroidales</taxon>
        <taxon>Paludibacteraceae</taxon>
        <taxon>Paludibacter</taxon>
        <taxon>environmental samples</taxon>
    </lineage>
</organism>
<accession>A0A653A5Z9</accession>
<gene>
    <name evidence="1" type="ORF">TRIP_D130018</name>
</gene>
<proteinExistence type="predicted"/>
<evidence type="ECO:0000313" key="1">
    <source>
        <dbReference type="EMBL" id="VBB43447.1"/>
    </source>
</evidence>
<dbReference type="InterPro" id="IPR016024">
    <property type="entry name" value="ARM-type_fold"/>
</dbReference>
<dbReference type="PANTHER" id="PTHR41291">
    <property type="entry name" value="DNA ALKYLATION REPAIR PROTEIN"/>
    <property type="match status" value="1"/>
</dbReference>